<dbReference type="EMBL" id="CAXDID020000055">
    <property type="protein sequence ID" value="CAL6007210.1"/>
    <property type="molecule type" value="Genomic_DNA"/>
</dbReference>
<comment type="caution">
    <text evidence="2">The sequence shown here is derived from an EMBL/GenBank/DDBJ whole genome shotgun (WGS) entry which is preliminary data.</text>
</comment>
<evidence type="ECO:0000256" key="1">
    <source>
        <dbReference type="SAM" id="Coils"/>
    </source>
</evidence>
<dbReference type="EMBL" id="CATOUU010000825">
    <property type="protein sequence ID" value="CAI9951701.1"/>
    <property type="molecule type" value="Genomic_DNA"/>
</dbReference>
<proteinExistence type="predicted"/>
<feature type="coiled-coil region" evidence="1">
    <location>
        <begin position="2"/>
        <end position="36"/>
    </location>
</feature>
<dbReference type="Proteomes" id="UP001642409">
    <property type="component" value="Unassembled WGS sequence"/>
</dbReference>
<keyword evidence="1" id="KW-0175">Coiled coil</keyword>
<organism evidence="2">
    <name type="scientific">Hexamita inflata</name>
    <dbReference type="NCBI Taxonomy" id="28002"/>
    <lineage>
        <taxon>Eukaryota</taxon>
        <taxon>Metamonada</taxon>
        <taxon>Diplomonadida</taxon>
        <taxon>Hexamitidae</taxon>
        <taxon>Hexamitinae</taxon>
        <taxon>Hexamita</taxon>
    </lineage>
</organism>
<evidence type="ECO:0000313" key="3">
    <source>
        <dbReference type="EMBL" id="CAL6007210.1"/>
    </source>
</evidence>
<name>A0AA86UH60_9EUKA</name>
<accession>A0AA86UH60</accession>
<keyword evidence="4" id="KW-1185">Reference proteome</keyword>
<evidence type="ECO:0000313" key="4">
    <source>
        <dbReference type="Proteomes" id="UP001642409"/>
    </source>
</evidence>
<reference evidence="2" key="1">
    <citation type="submission" date="2023-06" db="EMBL/GenBank/DDBJ databases">
        <authorList>
            <person name="Kurt Z."/>
        </authorList>
    </citation>
    <scope>NUCLEOTIDE SEQUENCE</scope>
</reference>
<reference evidence="3 4" key="2">
    <citation type="submission" date="2024-07" db="EMBL/GenBank/DDBJ databases">
        <authorList>
            <person name="Akdeniz Z."/>
        </authorList>
    </citation>
    <scope>NUCLEOTIDE SEQUENCE [LARGE SCALE GENOMIC DNA]</scope>
</reference>
<sequence>MTTLLLQQLQSISQQLDDLQREKMQSLTELARLQRRQQYLKSALESPCVLSIAPYHPAETSAQAYAHQPVLNYVQDRHGQTYGHLSNLSAGTRTLNQLLREDNIQAFNGFQPRFQSDMSGLGGIFGPKLDFGARIQIPQNSTRFNDEFSKPVFAGLVQKKDQDYDFSRVNFTQLKLQTEPWTVQVRKLKGNVPVTRIIQEEPLLREQHRLVKLGTELYDGLIVDEGFNTVLPLNIDKQEQIQAQKASLKEQCLQNRKEVRNRIAQSDFQKDLEYVKEKLQKSKPQSLIMSQTEQWTKGQTHFKKMFYLMAKAVRNYGAWEFIGKEMDAKGLDVIDMEMFRIKGNGGK</sequence>
<dbReference type="AlphaFoldDB" id="A0AA86UH60"/>
<protein>
    <submittedName>
        <fullName evidence="2">Uncharacterized protein</fullName>
    </submittedName>
</protein>
<evidence type="ECO:0000313" key="2">
    <source>
        <dbReference type="EMBL" id="CAI9951701.1"/>
    </source>
</evidence>
<gene>
    <name evidence="3" type="ORF">HINF_LOCUS20528</name>
    <name evidence="2" type="ORF">HINF_LOCUS39346</name>
</gene>